<evidence type="ECO:0000313" key="4">
    <source>
        <dbReference type="Proteomes" id="UP000014074"/>
    </source>
</evidence>
<feature type="signal peptide" evidence="2">
    <location>
        <begin position="1"/>
        <end position="21"/>
    </location>
</feature>
<dbReference type="RefSeq" id="XP_007919582.1">
    <property type="nucleotide sequence ID" value="XM_007921391.1"/>
</dbReference>
<keyword evidence="1" id="KW-1133">Transmembrane helix</keyword>
<dbReference type="AlphaFoldDB" id="R8B8M6"/>
<evidence type="ECO:0000313" key="3">
    <source>
        <dbReference type="EMBL" id="EON95648.1"/>
    </source>
</evidence>
<organism evidence="3 4">
    <name type="scientific">Phaeoacremonium minimum (strain UCR-PA7)</name>
    <name type="common">Esca disease fungus</name>
    <name type="synonym">Togninia minima</name>
    <dbReference type="NCBI Taxonomy" id="1286976"/>
    <lineage>
        <taxon>Eukaryota</taxon>
        <taxon>Fungi</taxon>
        <taxon>Dikarya</taxon>
        <taxon>Ascomycota</taxon>
        <taxon>Pezizomycotina</taxon>
        <taxon>Sordariomycetes</taxon>
        <taxon>Sordariomycetidae</taxon>
        <taxon>Togniniales</taxon>
        <taxon>Togniniaceae</taxon>
        <taxon>Phaeoacremonium</taxon>
    </lineage>
</organism>
<protein>
    <submittedName>
        <fullName evidence="3">Putative metal tolerance protein 3 protein</fullName>
    </submittedName>
</protein>
<dbReference type="EMBL" id="KB933378">
    <property type="protein sequence ID" value="EON95648.1"/>
    <property type="molecule type" value="Genomic_DNA"/>
</dbReference>
<keyword evidence="2" id="KW-0732">Signal</keyword>
<evidence type="ECO:0000256" key="2">
    <source>
        <dbReference type="SAM" id="SignalP"/>
    </source>
</evidence>
<dbReference type="GeneID" id="19329777"/>
<accession>R8B8M6</accession>
<feature type="chain" id="PRO_5004462570" evidence="2">
    <location>
        <begin position="22"/>
        <end position="160"/>
    </location>
</feature>
<dbReference type="OrthoDB" id="3438213at2759"/>
<gene>
    <name evidence="3" type="ORF">UCRPA7_8885</name>
</gene>
<reference evidence="4" key="1">
    <citation type="journal article" date="2013" name="Genome Announc.">
        <title>Draft genome sequence of the ascomycete Phaeoacremonium aleophilum strain UCR-PA7, a causal agent of the esca disease complex in grapevines.</title>
        <authorList>
            <person name="Blanco-Ulate B."/>
            <person name="Rolshausen P."/>
            <person name="Cantu D."/>
        </authorList>
    </citation>
    <scope>NUCLEOTIDE SEQUENCE [LARGE SCALE GENOMIC DNA]</scope>
    <source>
        <strain evidence="4">UCR-PA7</strain>
    </source>
</reference>
<keyword evidence="1" id="KW-0472">Membrane</keyword>
<feature type="transmembrane region" description="Helical" evidence="1">
    <location>
        <begin position="139"/>
        <end position="159"/>
    </location>
</feature>
<dbReference type="HOGENOM" id="CLU_139877_1_0_1"/>
<dbReference type="eggNOG" id="ENOG502STNH">
    <property type="taxonomic scope" value="Eukaryota"/>
</dbReference>
<keyword evidence="4" id="KW-1185">Reference proteome</keyword>
<dbReference type="KEGG" id="tmn:UCRPA7_8885"/>
<dbReference type="Proteomes" id="UP000014074">
    <property type="component" value="Unassembled WGS sequence"/>
</dbReference>
<evidence type="ECO:0000256" key="1">
    <source>
        <dbReference type="SAM" id="Phobius"/>
    </source>
</evidence>
<proteinExistence type="predicted"/>
<name>R8B8M6_PHAM7</name>
<sequence length="160" mass="16525">MQNSLLAHVLLSLSVFQAVLAVSVPADAPEIVARQTAAVGTGSMPLQCMEYSRIANLSTIGANSSYRAPFMAASPVGTSINAAMLDAAIAKLPAMTKDQALNDMCGNLTTVALTEAERNLTLRTVAQFDNVPAITVDNGLAVVFTTVMGIVLICGTALAV</sequence>
<keyword evidence="1" id="KW-0812">Transmembrane</keyword>